<keyword evidence="3" id="KW-1185">Reference proteome</keyword>
<organism evidence="2 3">
    <name type="scientific">Fomitopsis schrenkii</name>
    <name type="common">Brown rot fungus</name>
    <dbReference type="NCBI Taxonomy" id="2126942"/>
    <lineage>
        <taxon>Eukaryota</taxon>
        <taxon>Fungi</taxon>
        <taxon>Dikarya</taxon>
        <taxon>Basidiomycota</taxon>
        <taxon>Agaricomycotina</taxon>
        <taxon>Agaricomycetes</taxon>
        <taxon>Polyporales</taxon>
        <taxon>Fomitopsis</taxon>
    </lineage>
</organism>
<dbReference type="HOGENOM" id="CLU_834291_0_0_1"/>
<evidence type="ECO:0000256" key="1">
    <source>
        <dbReference type="SAM" id="MobiDB-lite"/>
    </source>
</evidence>
<accession>S8E3C5</accession>
<protein>
    <submittedName>
        <fullName evidence="2">Uncharacterized protein</fullName>
    </submittedName>
</protein>
<dbReference type="Proteomes" id="UP000015241">
    <property type="component" value="Unassembled WGS sequence"/>
</dbReference>
<reference evidence="2 3" key="1">
    <citation type="journal article" date="2012" name="Science">
        <title>The Paleozoic origin of enzymatic lignin decomposition reconstructed from 31 fungal genomes.</title>
        <authorList>
            <person name="Floudas D."/>
            <person name="Binder M."/>
            <person name="Riley R."/>
            <person name="Barry K."/>
            <person name="Blanchette R.A."/>
            <person name="Henrissat B."/>
            <person name="Martinez A.T."/>
            <person name="Otillar R."/>
            <person name="Spatafora J.W."/>
            <person name="Yadav J.S."/>
            <person name="Aerts A."/>
            <person name="Benoit I."/>
            <person name="Boyd A."/>
            <person name="Carlson A."/>
            <person name="Copeland A."/>
            <person name="Coutinho P.M."/>
            <person name="de Vries R.P."/>
            <person name="Ferreira P."/>
            <person name="Findley K."/>
            <person name="Foster B."/>
            <person name="Gaskell J."/>
            <person name="Glotzer D."/>
            <person name="Gorecki P."/>
            <person name="Heitman J."/>
            <person name="Hesse C."/>
            <person name="Hori C."/>
            <person name="Igarashi K."/>
            <person name="Jurgens J.A."/>
            <person name="Kallen N."/>
            <person name="Kersten P."/>
            <person name="Kohler A."/>
            <person name="Kuees U."/>
            <person name="Kumar T.K.A."/>
            <person name="Kuo A."/>
            <person name="LaButti K."/>
            <person name="Larrondo L.F."/>
            <person name="Lindquist E."/>
            <person name="Ling A."/>
            <person name="Lombard V."/>
            <person name="Lucas S."/>
            <person name="Lundell T."/>
            <person name="Martin R."/>
            <person name="McLaughlin D.J."/>
            <person name="Morgenstern I."/>
            <person name="Morin E."/>
            <person name="Murat C."/>
            <person name="Nagy L.G."/>
            <person name="Nolan M."/>
            <person name="Ohm R.A."/>
            <person name="Patyshakuliyeva A."/>
            <person name="Rokas A."/>
            <person name="Ruiz-Duenas F.J."/>
            <person name="Sabat G."/>
            <person name="Salamov A."/>
            <person name="Samejima M."/>
            <person name="Schmutz J."/>
            <person name="Slot J.C."/>
            <person name="St John F."/>
            <person name="Stenlid J."/>
            <person name="Sun H."/>
            <person name="Sun S."/>
            <person name="Syed K."/>
            <person name="Tsang A."/>
            <person name="Wiebenga A."/>
            <person name="Young D."/>
            <person name="Pisabarro A."/>
            <person name="Eastwood D.C."/>
            <person name="Martin F."/>
            <person name="Cullen D."/>
            <person name="Grigoriev I.V."/>
            <person name="Hibbett D.S."/>
        </authorList>
    </citation>
    <scope>NUCLEOTIDE SEQUENCE</scope>
    <source>
        <strain evidence="3">FP-58527</strain>
    </source>
</reference>
<dbReference type="AlphaFoldDB" id="S8E3C5"/>
<proteinExistence type="predicted"/>
<feature type="region of interest" description="Disordered" evidence="1">
    <location>
        <begin position="312"/>
        <end position="333"/>
    </location>
</feature>
<evidence type="ECO:0000313" key="3">
    <source>
        <dbReference type="Proteomes" id="UP000015241"/>
    </source>
</evidence>
<gene>
    <name evidence="2" type="ORF">FOMPIDRAFT_89175</name>
</gene>
<dbReference type="InParanoid" id="S8E3C5"/>
<sequence>MAVPDRSIPVASSRRPDKDSSFEEGAAVVLGTSHKHVFLEYQERVNLVQDLMKDSRYTGVQEEFESFDCIPAFVCGYVKTNHWARTVYNYTRNDKWGPQLLQVKAGAAGPKPPVDECPDLCELDQKLLAQLVNKECAVKGKGQDGATGGDDYKGNGDDAVLDQCVFVHYARIKARLQEQSATRSPRSDSGELDNESEVVGSIFMETDSADMKVQYPDDQYEHNMNEGNLKEYDPVAFLLDYILKFTAQREPEVKFAAASDLDLIELCKVCVCQAQATPDSQFKKIYLVFWNKRLRIYLFGAIVIGMLDLSKEKKEDEKKEGEGARGDPLSLFS</sequence>
<dbReference type="EMBL" id="KE504158">
    <property type="protein sequence ID" value="EPS99267.1"/>
    <property type="molecule type" value="Genomic_DNA"/>
</dbReference>
<feature type="compositionally biased region" description="Basic and acidic residues" evidence="1">
    <location>
        <begin position="312"/>
        <end position="325"/>
    </location>
</feature>
<dbReference type="OrthoDB" id="2804412at2759"/>
<name>S8E3C5_FOMSC</name>
<evidence type="ECO:0000313" key="2">
    <source>
        <dbReference type="EMBL" id="EPS99267.1"/>
    </source>
</evidence>